<gene>
    <name evidence="5" type="ORF">Vbra_20381</name>
</gene>
<dbReference type="SUPFAM" id="SSF47336">
    <property type="entry name" value="ACP-like"/>
    <property type="match status" value="1"/>
</dbReference>
<dbReference type="InterPro" id="IPR013120">
    <property type="entry name" value="FAR_NAD-bd"/>
</dbReference>
<dbReference type="EMBL" id="CDMY01000201">
    <property type="protein sequence ID" value="CEL94036.1"/>
    <property type="molecule type" value="Genomic_DNA"/>
</dbReference>
<name>A0A0G4EF72_VITBC</name>
<dbReference type="STRING" id="1169540.A0A0G4EF72"/>
<dbReference type="InterPro" id="IPR009081">
    <property type="entry name" value="PP-bd_ACP"/>
</dbReference>
<dbReference type="Proteomes" id="UP000041254">
    <property type="component" value="Unassembled WGS sequence"/>
</dbReference>
<dbReference type="OrthoDB" id="429813at2759"/>
<dbReference type="GO" id="GO:0004312">
    <property type="term" value="F:fatty acid synthase activity"/>
    <property type="evidence" value="ECO:0007669"/>
    <property type="project" value="TreeGrafter"/>
</dbReference>
<dbReference type="PROSITE" id="PS50075">
    <property type="entry name" value="CARRIER"/>
    <property type="match status" value="1"/>
</dbReference>
<dbReference type="InParanoid" id="A0A0G4EF72"/>
<keyword evidence="1" id="KW-0596">Phosphopantetheine</keyword>
<protein>
    <recommendedName>
        <fullName evidence="4">Carrier domain-containing protein</fullName>
    </recommendedName>
</protein>
<keyword evidence="6" id="KW-1185">Reference proteome</keyword>
<evidence type="ECO:0000256" key="3">
    <source>
        <dbReference type="SAM" id="MobiDB-lite"/>
    </source>
</evidence>
<evidence type="ECO:0000256" key="1">
    <source>
        <dbReference type="ARBA" id="ARBA00022450"/>
    </source>
</evidence>
<dbReference type="Pfam" id="PF13469">
    <property type="entry name" value="Sulfotransfer_3"/>
    <property type="match status" value="1"/>
</dbReference>
<feature type="compositionally biased region" description="Basic and acidic residues" evidence="3">
    <location>
        <begin position="440"/>
        <end position="451"/>
    </location>
</feature>
<reference evidence="5 6" key="1">
    <citation type="submission" date="2014-11" db="EMBL/GenBank/DDBJ databases">
        <authorList>
            <person name="Zhu J."/>
            <person name="Qi W."/>
            <person name="Song R."/>
        </authorList>
    </citation>
    <scope>NUCLEOTIDE SEQUENCE [LARGE SCALE GENOMIC DNA]</scope>
</reference>
<dbReference type="Pfam" id="PF07993">
    <property type="entry name" value="NAD_binding_4"/>
    <property type="match status" value="1"/>
</dbReference>
<dbReference type="InterPro" id="IPR010080">
    <property type="entry name" value="Thioester_reductase-like_dom"/>
</dbReference>
<dbReference type="InterPro" id="IPR027417">
    <property type="entry name" value="P-loop_NTPase"/>
</dbReference>
<dbReference type="GO" id="GO:0031177">
    <property type="term" value="F:phosphopantetheine binding"/>
    <property type="evidence" value="ECO:0007669"/>
    <property type="project" value="InterPro"/>
</dbReference>
<dbReference type="OMA" id="NAYRFHK"/>
<dbReference type="Gene3D" id="3.40.50.300">
    <property type="entry name" value="P-loop containing nucleotide triphosphate hydrolases"/>
    <property type="match status" value="1"/>
</dbReference>
<dbReference type="SUPFAM" id="SSF52540">
    <property type="entry name" value="P-loop containing nucleoside triphosphate hydrolases"/>
    <property type="match status" value="1"/>
</dbReference>
<accession>A0A0G4EF72</accession>
<dbReference type="InterPro" id="IPR020806">
    <property type="entry name" value="PKS_PP-bd"/>
</dbReference>
<dbReference type="PhylomeDB" id="A0A0G4EF72"/>
<dbReference type="SUPFAM" id="SSF51735">
    <property type="entry name" value="NAD(P)-binding Rossmann-fold domains"/>
    <property type="match status" value="2"/>
</dbReference>
<dbReference type="Pfam" id="PF00550">
    <property type="entry name" value="PP-binding"/>
    <property type="match status" value="1"/>
</dbReference>
<feature type="region of interest" description="Disordered" evidence="3">
    <location>
        <begin position="440"/>
        <end position="460"/>
    </location>
</feature>
<sequence>MSTADNVTGGIAAFRFMQRAQHIGKVIIQIPSAIAPPHTDDAQRHEATPADRQTDGCYVITGGLGGLGLLVADWLVEEGAKNVALLSRRGKPTDAVAASDLWTKLTAPEPQGRSKAAIYCMAVDVSKNDECEKLFADLKKKLPKNPVRGVFHAAGVLDDAALNNQTKDKVEKVYLPKVMGAWYLHELSLGKKIPLDHFMMFSSVASLLGNFGQSNYSAANSCLDALALYRKSQGLPCQSIQWGPWIEQGMAAELKQHLDKVGMRGITNELGLRVMGDVMRQQSLAPGMRGPSVVGCQGLKWATFLRRYGDMPAFFSEIPMAASAESGGGKIDLKAISKVDLSGLLSSLAQQVSGSAEKPPTDAPLMDLGLDSLGAVEFRNSVAEVTGVKLPQTLVFENPTIEVIADFILDTAHGRPTKIGKKGDVDKVEEVSGVDRERLAAAGDAAKDEQGSGKAPSSTEVDYHDMTVEEWLKSAFSGSKRYLQYLDVFEAKYPSVEAMAQETDLRLALDVCQVRDEEDFRRLHDSWDKMRSSLVNVSSSDELSPLNGAAPAAAQDGAATDYEEAIRGVVGGGKPREKTVDPMDDIKDLTEWLQFDVNTLLPMRHPKQVKNVLLTGVTGFVGRLQVVCLLDRPGSENLKVTCLVRANDEKHAMQRIRDACNEAKVWKEEYASRIEALPGDFTKEDLGVGEDKFMELCRTIDMVHHTGGDVNLLSNYARLRATNTLALKGVLRLCTTYRLKSLHHASTLGIFPAFFACFSQDFDDRLITEDSSPDPKEMQKFYPPLRMGYPWSKWAAEQVLRKARDMGLPVCVYRLPNTFVGWRTGYTNKGDYATALTISSIEEGMFPVGASTAPFTPVDTIAEMLVEASFLERRKHWLYHLIDTTVVTQGQLEAWADELGIKYYGVKIDTFLDAVKKRGPESPVFKFVPLMQHWRSYWFDCDERTEPFPIRTQNIFDELPHMAWPPVKDIFRASFQYQIEFRFFAPKSNSVRIDVDHALECARKHTNGLREFATEAEGEDFYLESARLLAQSANNDVKLSFLGELVMFRKCRQIFKNLLFMKEMARLHPDIERQQIRQPLVIVGLNRTGTTMLQRLIAKDPAMRTPMYCEMNYPYGEDGSYRPHNVPNDAPWDWDQDPRLAPAQEELDFIWSMSDDWMRIHAQKADWPDEDYMIFEHCFRSYSICVEFGSSEYKDWLFKDDCKEMKNGYAFHKRFLQHLQWQRAGDRWLLKMPFHLWALDALFEAYPDALVIHTHRDPKDAVASWCSLVRSVRKNFMEEVDLDAVGQQELDAMASMVDHSMHFRARNPHLKKQFFDVHYDDLLGDPVGTVKKIYRHFNIPATKRAVDRMQAMVNENRKNRDKFKHPYSLEDVNLTEEDVRETLKRYYDSGVCVRRKTGWFS</sequence>
<keyword evidence="2" id="KW-0597">Phosphoprotein</keyword>
<organism evidence="5 6">
    <name type="scientific">Vitrella brassicaformis (strain CCMP3155)</name>
    <dbReference type="NCBI Taxonomy" id="1169540"/>
    <lineage>
        <taxon>Eukaryota</taxon>
        <taxon>Sar</taxon>
        <taxon>Alveolata</taxon>
        <taxon>Colpodellida</taxon>
        <taxon>Vitrellaceae</taxon>
        <taxon>Vitrella</taxon>
    </lineage>
</organism>
<evidence type="ECO:0000256" key="2">
    <source>
        <dbReference type="ARBA" id="ARBA00022553"/>
    </source>
</evidence>
<evidence type="ECO:0000259" key="4">
    <source>
        <dbReference type="PROSITE" id="PS50075"/>
    </source>
</evidence>
<dbReference type="InterPro" id="IPR013968">
    <property type="entry name" value="PKS_KR"/>
</dbReference>
<dbReference type="PANTHER" id="PTHR43775">
    <property type="entry name" value="FATTY ACID SYNTHASE"/>
    <property type="match status" value="1"/>
</dbReference>
<proteinExistence type="predicted"/>
<dbReference type="SMART" id="SM00822">
    <property type="entry name" value="PKS_KR"/>
    <property type="match status" value="1"/>
</dbReference>
<dbReference type="Pfam" id="PF08659">
    <property type="entry name" value="KR"/>
    <property type="match status" value="1"/>
</dbReference>
<dbReference type="GO" id="GO:0006633">
    <property type="term" value="P:fatty acid biosynthetic process"/>
    <property type="evidence" value="ECO:0007669"/>
    <property type="project" value="TreeGrafter"/>
</dbReference>
<dbReference type="InterPro" id="IPR057326">
    <property type="entry name" value="KR_dom"/>
</dbReference>
<dbReference type="InterPro" id="IPR036291">
    <property type="entry name" value="NAD(P)-bd_dom_sf"/>
</dbReference>
<dbReference type="InterPro" id="IPR036736">
    <property type="entry name" value="ACP-like_sf"/>
</dbReference>
<dbReference type="PANTHER" id="PTHR43775:SF37">
    <property type="entry name" value="SI:DKEY-61P9.11"/>
    <property type="match status" value="1"/>
</dbReference>
<dbReference type="InterPro" id="IPR050091">
    <property type="entry name" value="PKS_NRPS_Biosynth_Enz"/>
</dbReference>
<evidence type="ECO:0000313" key="6">
    <source>
        <dbReference type="Proteomes" id="UP000041254"/>
    </source>
</evidence>
<evidence type="ECO:0000313" key="5">
    <source>
        <dbReference type="EMBL" id="CEL94036.1"/>
    </source>
</evidence>
<dbReference type="Gene3D" id="1.10.1200.10">
    <property type="entry name" value="ACP-like"/>
    <property type="match status" value="1"/>
</dbReference>
<dbReference type="VEuPathDB" id="CryptoDB:Vbra_20381"/>
<dbReference type="CDD" id="cd05235">
    <property type="entry name" value="SDR_e1"/>
    <property type="match status" value="1"/>
</dbReference>
<dbReference type="SMART" id="SM00823">
    <property type="entry name" value="PKS_PP"/>
    <property type="match status" value="1"/>
</dbReference>
<feature type="domain" description="Carrier" evidence="4">
    <location>
        <begin position="336"/>
        <end position="412"/>
    </location>
</feature>
<dbReference type="Gene3D" id="3.40.50.720">
    <property type="entry name" value="NAD(P)-binding Rossmann-like Domain"/>
    <property type="match status" value="2"/>
</dbReference>